<proteinExistence type="predicted"/>
<dbReference type="GeneID" id="43349177"/>
<dbReference type="EMBL" id="WNCL01000073">
    <property type="protein sequence ID" value="MTU44410.1"/>
    <property type="molecule type" value="Genomic_DNA"/>
</dbReference>
<dbReference type="SUPFAM" id="SSF51735">
    <property type="entry name" value="NAD(P)-binding Rossmann-fold domains"/>
    <property type="match status" value="1"/>
</dbReference>
<gene>
    <name evidence="1" type="ORF">GMD42_12535</name>
</gene>
<reference evidence="1 2" key="1">
    <citation type="journal article" date="2019" name="Nat. Med.">
        <title>A library of human gut bacterial isolates paired with longitudinal multiomics data enables mechanistic microbiome research.</title>
        <authorList>
            <person name="Poyet M."/>
            <person name="Groussin M."/>
            <person name="Gibbons S.M."/>
            <person name="Avila-Pacheco J."/>
            <person name="Jiang X."/>
            <person name="Kearney S.M."/>
            <person name="Perrotta A.R."/>
            <person name="Berdy B."/>
            <person name="Zhao S."/>
            <person name="Lieberman T.D."/>
            <person name="Swanson P.K."/>
            <person name="Smith M."/>
            <person name="Roesemann S."/>
            <person name="Alexander J.E."/>
            <person name="Rich S.A."/>
            <person name="Livny J."/>
            <person name="Vlamakis H."/>
            <person name="Clish C."/>
            <person name="Bullock K."/>
            <person name="Deik A."/>
            <person name="Scott J."/>
            <person name="Pierce K.A."/>
            <person name="Xavier R.J."/>
            <person name="Alm E.J."/>
        </authorList>
    </citation>
    <scope>NUCLEOTIDE SEQUENCE [LARGE SCALE GENOMIC DNA]</scope>
    <source>
        <strain evidence="1 2">BIOML-A2</strain>
    </source>
</reference>
<dbReference type="RefSeq" id="WP_008864513.1">
    <property type="nucleotide sequence ID" value="NZ_CAJUON010000001.1"/>
</dbReference>
<dbReference type="InterPro" id="IPR036291">
    <property type="entry name" value="NAD(P)-bd_dom_sf"/>
</dbReference>
<dbReference type="Gene3D" id="3.40.50.720">
    <property type="entry name" value="NAD(P)-binding Rossmann-like Domain"/>
    <property type="match status" value="1"/>
</dbReference>
<name>A0A6I3S4Z7_9BURK</name>
<accession>A0A6I3S4Z7</accession>
<organism evidence="1 2">
    <name type="scientific">Parasutterella excrementihominis</name>
    <dbReference type="NCBI Taxonomy" id="487175"/>
    <lineage>
        <taxon>Bacteria</taxon>
        <taxon>Pseudomonadati</taxon>
        <taxon>Pseudomonadota</taxon>
        <taxon>Betaproteobacteria</taxon>
        <taxon>Burkholderiales</taxon>
        <taxon>Sutterellaceae</taxon>
        <taxon>Parasutterella</taxon>
    </lineage>
</organism>
<evidence type="ECO:0000313" key="2">
    <source>
        <dbReference type="Proteomes" id="UP000462362"/>
    </source>
</evidence>
<evidence type="ECO:0000313" key="1">
    <source>
        <dbReference type="EMBL" id="MTU44410.1"/>
    </source>
</evidence>
<protein>
    <submittedName>
        <fullName evidence="1">Uncharacterized protein</fullName>
    </submittedName>
</protein>
<dbReference type="Proteomes" id="UP000462362">
    <property type="component" value="Unassembled WGS sequence"/>
</dbReference>
<sequence>MTKVQYSFAQLGESEIFEPYLSSELKKNSDLWKPTEFELPLNDPGLAAAFLTLIQPDAVFYVPRFSGRSFESKSANYLAALSQALETKEALLVSWLQPEESIPPFISCEHLLIRLPEVFYCSSTKNLITDWIDKILSRKRITVSGNKPLRLIGRHLLVQMTVAAALKCLANPGFDGVYKLAANGETSLFELVSFIHSTLARLLPNHKLAKLSFAEEEPVPLSEEFDTSFMENFNVILPGWRTGVEETIVAFLVHRKLF</sequence>
<comment type="caution">
    <text evidence="1">The sequence shown here is derived from an EMBL/GenBank/DDBJ whole genome shotgun (WGS) entry which is preliminary data.</text>
</comment>
<dbReference type="AlphaFoldDB" id="A0A6I3S4Z7"/>